<evidence type="ECO:0000256" key="10">
    <source>
        <dbReference type="ARBA" id="ARBA00023326"/>
    </source>
</evidence>
<keyword evidence="7" id="KW-0119">Carbohydrate metabolism</keyword>
<dbReference type="AlphaFoldDB" id="A0A8H3UBP6"/>
<dbReference type="GO" id="GO:0016798">
    <property type="term" value="F:hydrolase activity, acting on glycosyl bonds"/>
    <property type="evidence" value="ECO:0007669"/>
    <property type="project" value="UniProtKB-KW"/>
</dbReference>
<dbReference type="Proteomes" id="UP000447873">
    <property type="component" value="Unassembled WGS sequence"/>
</dbReference>
<feature type="region of interest" description="Disordered" evidence="11">
    <location>
        <begin position="220"/>
        <end position="251"/>
    </location>
</feature>
<keyword evidence="4" id="KW-0964">Secreted</keyword>
<sequence length="558" mass="57796">MRFILPALAAIVCTVVARSHAHHKHAHVHGKRDITIKEVSVTVLECWLEGQVISEQACKDGIANGTLKWADDGSGSVYVAPAPVATTFIIKSSPTPPAPVAPPPAPVDPVIPPPAPQPAPAEPAPAPPSPPPPAPTEPAPVVQKPAPPPAPVPAPAPAPVPAPAPAPAPAPVPVPVPVPAPAPVVQKPAPPPAPVPAPAPAPAPVVQKPAPPPVPVPAPAPAPAPAPVPVSAPASASQVPDPAPPAHKPHVKPAVLAQTSESHGNHEAIGSDVPFPDGELDCSEFPSSYGALPVPWLELGGWSSVQKPNKFLRHGLSDILSVTKRQCEGKTCCLEGSYCSYACGEGMLKWQWPSIQGAEGQSIGGVQCRDGKLWLTNPSVPTLCAPGNDKVKVVVKNNLDQNVAVCRTNYPGDERMSVPLDVRPGHSRKLAVPDARKFWRTRTGASTSGQYYINMPGYSIEKACVWGDYGDDFGNFAPTNIGVGIDGGIAYVSLFKNYPSQQTAILPYTITIEGGSIPCQYKNGQYCTGENYSHCSSEGNAGCTVAASSGTITFVLSN</sequence>
<feature type="compositionally biased region" description="Pro residues" evidence="11">
    <location>
        <begin position="95"/>
        <end position="138"/>
    </location>
</feature>
<keyword evidence="10" id="KW-0624">Polysaccharide degradation</keyword>
<feature type="compositionally biased region" description="Pro residues" evidence="11">
    <location>
        <begin position="145"/>
        <end position="159"/>
    </location>
</feature>
<feature type="signal peptide" evidence="12">
    <location>
        <begin position="1"/>
        <end position="21"/>
    </location>
</feature>
<keyword evidence="5 12" id="KW-0732">Signal</keyword>
<dbReference type="GO" id="GO:0031505">
    <property type="term" value="P:fungal-type cell wall organization"/>
    <property type="evidence" value="ECO:0007669"/>
    <property type="project" value="TreeGrafter"/>
</dbReference>
<feature type="compositionally biased region" description="Low complexity" evidence="11">
    <location>
        <begin position="231"/>
        <end position="240"/>
    </location>
</feature>
<evidence type="ECO:0000256" key="11">
    <source>
        <dbReference type="SAM" id="MobiDB-lite"/>
    </source>
</evidence>
<dbReference type="InterPro" id="IPR051526">
    <property type="entry name" value="Beta-Glucosidase_SUN"/>
</dbReference>
<keyword evidence="9" id="KW-0961">Cell wall biogenesis/degradation</keyword>
<dbReference type="Pfam" id="PF03856">
    <property type="entry name" value="SUN"/>
    <property type="match status" value="1"/>
</dbReference>
<comment type="similarity">
    <text evidence="2">Belongs to the SUN family.</text>
</comment>
<keyword evidence="3" id="KW-0134">Cell wall</keyword>
<feature type="region of interest" description="Disordered" evidence="11">
    <location>
        <begin position="95"/>
        <end position="159"/>
    </location>
</feature>
<accession>A0A8H3UBP6</accession>
<evidence type="ECO:0000256" key="4">
    <source>
        <dbReference type="ARBA" id="ARBA00022525"/>
    </source>
</evidence>
<evidence type="ECO:0000313" key="14">
    <source>
        <dbReference type="Proteomes" id="UP000447873"/>
    </source>
</evidence>
<evidence type="ECO:0000256" key="7">
    <source>
        <dbReference type="ARBA" id="ARBA00023277"/>
    </source>
</evidence>
<comment type="subcellular location">
    <subcellularLocation>
        <location evidence="1">Secreted</location>
        <location evidence="1">Cell wall</location>
    </subcellularLocation>
</comment>
<evidence type="ECO:0000256" key="1">
    <source>
        <dbReference type="ARBA" id="ARBA00004191"/>
    </source>
</evidence>
<proteinExistence type="inferred from homology"/>
<dbReference type="PANTHER" id="PTHR31316:SF0">
    <property type="entry name" value="SECRETED BETA-GLUCOSIDASE SIM1-RELATED"/>
    <property type="match status" value="1"/>
</dbReference>
<evidence type="ECO:0000256" key="8">
    <source>
        <dbReference type="ARBA" id="ARBA00023295"/>
    </source>
</evidence>
<dbReference type="GO" id="GO:0000272">
    <property type="term" value="P:polysaccharide catabolic process"/>
    <property type="evidence" value="ECO:0007669"/>
    <property type="project" value="UniProtKB-KW"/>
</dbReference>
<reference evidence="13 14" key="1">
    <citation type="submission" date="2018-12" db="EMBL/GenBank/DDBJ databases">
        <title>Venturia inaequalis Genome Resource.</title>
        <authorList>
            <person name="Lichtner F.J."/>
        </authorList>
    </citation>
    <scope>NUCLEOTIDE SEQUENCE [LARGE SCALE GENOMIC DNA]</scope>
    <source>
        <strain evidence="13 14">120213</strain>
    </source>
</reference>
<gene>
    <name evidence="13" type="ORF">EG328_008150</name>
</gene>
<keyword evidence="6" id="KW-0378">Hydrolase</keyword>
<dbReference type="GO" id="GO:0009986">
    <property type="term" value="C:cell surface"/>
    <property type="evidence" value="ECO:0007669"/>
    <property type="project" value="TreeGrafter"/>
</dbReference>
<protein>
    <submittedName>
        <fullName evidence="13">Uncharacterized protein</fullName>
    </submittedName>
</protein>
<evidence type="ECO:0000256" key="5">
    <source>
        <dbReference type="ARBA" id="ARBA00022729"/>
    </source>
</evidence>
<feature type="chain" id="PRO_5034914443" evidence="12">
    <location>
        <begin position="22"/>
        <end position="558"/>
    </location>
</feature>
<dbReference type="InterPro" id="IPR005556">
    <property type="entry name" value="SUN"/>
</dbReference>
<evidence type="ECO:0000256" key="3">
    <source>
        <dbReference type="ARBA" id="ARBA00022512"/>
    </source>
</evidence>
<evidence type="ECO:0000256" key="12">
    <source>
        <dbReference type="SAM" id="SignalP"/>
    </source>
</evidence>
<comment type="caution">
    <text evidence="13">The sequence shown here is derived from an EMBL/GenBank/DDBJ whole genome shotgun (WGS) entry which is preliminary data.</text>
</comment>
<keyword evidence="8" id="KW-0326">Glycosidase</keyword>
<organism evidence="13 14">
    <name type="scientific">Venturia inaequalis</name>
    <name type="common">Apple scab fungus</name>
    <dbReference type="NCBI Taxonomy" id="5025"/>
    <lineage>
        <taxon>Eukaryota</taxon>
        <taxon>Fungi</taxon>
        <taxon>Dikarya</taxon>
        <taxon>Ascomycota</taxon>
        <taxon>Pezizomycotina</taxon>
        <taxon>Dothideomycetes</taxon>
        <taxon>Pleosporomycetidae</taxon>
        <taxon>Venturiales</taxon>
        <taxon>Venturiaceae</taxon>
        <taxon>Venturia</taxon>
    </lineage>
</organism>
<dbReference type="GO" id="GO:0009277">
    <property type="term" value="C:fungal-type cell wall"/>
    <property type="evidence" value="ECO:0007669"/>
    <property type="project" value="TreeGrafter"/>
</dbReference>
<feature type="compositionally biased region" description="Pro residues" evidence="11">
    <location>
        <begin position="220"/>
        <end position="230"/>
    </location>
</feature>
<evidence type="ECO:0000256" key="2">
    <source>
        <dbReference type="ARBA" id="ARBA00010579"/>
    </source>
</evidence>
<dbReference type="PANTHER" id="PTHR31316">
    <property type="entry name" value="BETA-GLUCOSIDASE-LIKE PROTEIN NCA3, MITOCHONDRIAL-RELATED"/>
    <property type="match status" value="1"/>
</dbReference>
<dbReference type="EMBL" id="WNWS01000451">
    <property type="protein sequence ID" value="KAE9967531.1"/>
    <property type="molecule type" value="Genomic_DNA"/>
</dbReference>
<evidence type="ECO:0000256" key="6">
    <source>
        <dbReference type="ARBA" id="ARBA00022801"/>
    </source>
</evidence>
<evidence type="ECO:0000313" key="13">
    <source>
        <dbReference type="EMBL" id="KAE9967531.1"/>
    </source>
</evidence>
<evidence type="ECO:0000256" key="9">
    <source>
        <dbReference type="ARBA" id="ARBA00023316"/>
    </source>
</evidence>
<name>A0A8H3UBP6_VENIN</name>